<dbReference type="RefSeq" id="WP_153383872.1">
    <property type="nucleotide sequence ID" value="NZ_VDFM01000017.1"/>
</dbReference>
<feature type="region of interest" description="Disordered" evidence="1">
    <location>
        <begin position="355"/>
        <end position="386"/>
    </location>
</feature>
<feature type="chain" id="PRO_5024281433" description="Surface layer protein A domain-containing protein" evidence="2">
    <location>
        <begin position="31"/>
        <end position="533"/>
    </location>
</feature>
<feature type="signal peptide" evidence="2">
    <location>
        <begin position="1"/>
        <end position="30"/>
    </location>
</feature>
<protein>
    <recommendedName>
        <fullName evidence="5">Surface layer protein A domain-containing protein</fullName>
    </recommendedName>
</protein>
<dbReference type="EMBL" id="VDFM01000017">
    <property type="protein sequence ID" value="MQS53414.1"/>
    <property type="molecule type" value="Genomic_DNA"/>
</dbReference>
<evidence type="ECO:0008006" key="5">
    <source>
        <dbReference type="Google" id="ProtNLM"/>
    </source>
</evidence>
<evidence type="ECO:0000256" key="2">
    <source>
        <dbReference type="SAM" id="SignalP"/>
    </source>
</evidence>
<proteinExistence type="predicted"/>
<gene>
    <name evidence="3" type="ORF">FHL02_10315</name>
</gene>
<reference evidence="3 4" key="1">
    <citation type="journal article" date="2019" name="Syst. Appl. Microbiol.">
        <title>Polyphasic characterization of two novel Lactobacillus spp. isolated from blown salami packages: Description of Lactobacillus halodurans sp. nov. and Lactobacillus salsicarnum sp. nov.</title>
        <authorList>
            <person name="Schuster J.A."/>
            <person name="Klingl A."/>
            <person name="Vogel R.F."/>
            <person name="Ehrmann M.A."/>
        </authorList>
    </citation>
    <scope>NUCLEOTIDE SEQUENCE [LARGE SCALE GENOMIC DNA]</scope>
    <source>
        <strain evidence="3 4">TMW 1.2118</strain>
    </source>
</reference>
<dbReference type="Proteomes" id="UP000380386">
    <property type="component" value="Unassembled WGS sequence"/>
</dbReference>
<dbReference type="OrthoDB" id="2294419at2"/>
<keyword evidence="2" id="KW-0732">Signal</keyword>
<dbReference type="AlphaFoldDB" id="A0A5P0ZK24"/>
<evidence type="ECO:0000256" key="1">
    <source>
        <dbReference type="SAM" id="MobiDB-lite"/>
    </source>
</evidence>
<organism evidence="3 4">
    <name type="scientific">Companilactobacillus mishanensis</name>
    <dbReference type="NCBI Taxonomy" id="2486008"/>
    <lineage>
        <taxon>Bacteria</taxon>
        <taxon>Bacillati</taxon>
        <taxon>Bacillota</taxon>
        <taxon>Bacilli</taxon>
        <taxon>Lactobacillales</taxon>
        <taxon>Lactobacillaceae</taxon>
        <taxon>Companilactobacillus</taxon>
    </lineage>
</organism>
<feature type="compositionally biased region" description="Acidic residues" evidence="1">
    <location>
        <begin position="364"/>
        <end position="378"/>
    </location>
</feature>
<evidence type="ECO:0000313" key="4">
    <source>
        <dbReference type="Proteomes" id="UP000380386"/>
    </source>
</evidence>
<accession>A0A5P0ZK24</accession>
<evidence type="ECO:0000313" key="3">
    <source>
        <dbReference type="EMBL" id="MQS53414.1"/>
    </source>
</evidence>
<name>A0A5P0ZK24_9LACO</name>
<comment type="caution">
    <text evidence="3">The sequence shown here is derived from an EMBL/GenBank/DDBJ whole genome shotgun (WGS) entry which is preliminary data.</text>
</comment>
<sequence>MNKNIKYAGVVAATLLAVAPVATSVTTVNAAATNDATTTSRSSANGFTDFITNALKKVNDFFDGLMKQTVTKPEVGTKEAKATDIVNNISDQTYSDDSTLPDFNILREANNSNLSSSKFAKLLTQLGLIDSKSKDFDTIKSTNTITYTVSGGFDNDLNALIDNMVSYGNGGSFSVLITSKDKTKDSTKDADVINHKQVTFTNNKTVTAPTTGMNVQYTTPIVIGLNTKVVDQELTNSVSATVTNNNGAKIPYTVKDVGKIFFNSETSANTNNMDDVSNPGGIFTKDGAQYYQRVTLSFDPKVIDVQKMFDGMDGSENHELSINGEPALKFQINHTDGQKDATTPNSITYVRELAVGTQPNDNDNNTDTDTDTDTDTTPDETWSMTPNSGIVTVNGSLAPLHNDDNDVTTRSLGANSAWQTDQYRVNSKTGEKQYRVSSHEWVSSDYVTFGGTTSNGSGLSNVSDLTGHHTISLAGPDGFVYALFGINGGRSNRGLAGNSAWFTDKSATDSEGNTFYRVSTDEWVQAGSGVTFN</sequence>